<protein>
    <recommendedName>
        <fullName evidence="5">mRNA interferase</fullName>
    </recommendedName>
</protein>
<dbReference type="SUPFAM" id="SSF50118">
    <property type="entry name" value="Cell growth inhibitor/plasmid maintenance toxic component"/>
    <property type="match status" value="1"/>
</dbReference>
<dbReference type="Pfam" id="PF02452">
    <property type="entry name" value="PemK_toxin"/>
    <property type="match status" value="1"/>
</dbReference>
<evidence type="ECO:0008006" key="5">
    <source>
        <dbReference type="Google" id="ProtNLM"/>
    </source>
</evidence>
<organism evidence="3 4">
    <name type="scientific">Eubacterium plexicaudatum ASF492</name>
    <dbReference type="NCBI Taxonomy" id="1235802"/>
    <lineage>
        <taxon>Bacteria</taxon>
        <taxon>Bacillati</taxon>
        <taxon>Bacillota</taxon>
        <taxon>Clostridia</taxon>
        <taxon>Eubacteriales</taxon>
        <taxon>Eubacteriaceae</taxon>
        <taxon>Eubacterium</taxon>
    </lineage>
</organism>
<dbReference type="PANTHER" id="PTHR33988">
    <property type="entry name" value="ENDORIBONUCLEASE MAZF-RELATED"/>
    <property type="match status" value="1"/>
</dbReference>
<dbReference type="Proteomes" id="UP000012589">
    <property type="component" value="Unassembled WGS sequence"/>
</dbReference>
<evidence type="ECO:0000313" key="3">
    <source>
        <dbReference type="EMBL" id="EMZ21181.1"/>
    </source>
</evidence>
<dbReference type="GO" id="GO:0016075">
    <property type="term" value="P:rRNA catabolic process"/>
    <property type="evidence" value="ECO:0007669"/>
    <property type="project" value="TreeGrafter"/>
</dbReference>
<dbReference type="GO" id="GO:0006402">
    <property type="term" value="P:mRNA catabolic process"/>
    <property type="evidence" value="ECO:0007669"/>
    <property type="project" value="TreeGrafter"/>
</dbReference>
<dbReference type="AlphaFoldDB" id="N1ZZ51"/>
<sequence>MTTFNKYDVIFGEFPDNDGSIQSGYRPGIVIQNNIGNKYSPTLIVMPLTSRLKNLEQATHLFIKHSKENGLKRDSILLAEQISTINKEKAKKIGHIEDRMLQKDIFKCFIYSAAYGERDADLKELKMS</sequence>
<accession>N1ZZ51</accession>
<gene>
    <name evidence="3" type="ORF">C823_04754</name>
</gene>
<evidence type="ECO:0000313" key="4">
    <source>
        <dbReference type="Proteomes" id="UP000012589"/>
    </source>
</evidence>
<comment type="caution">
    <text evidence="3">The sequence shown here is derived from an EMBL/GenBank/DDBJ whole genome shotgun (WGS) entry which is preliminary data.</text>
</comment>
<dbReference type="eggNOG" id="COG2337">
    <property type="taxonomic scope" value="Bacteria"/>
</dbReference>
<keyword evidence="2" id="KW-1277">Toxin-antitoxin system</keyword>
<name>N1ZZ51_9FIRM</name>
<dbReference type="Gene3D" id="2.30.30.110">
    <property type="match status" value="1"/>
</dbReference>
<proteinExistence type="inferred from homology"/>
<dbReference type="HOGENOM" id="CLU_121823_1_0_9"/>
<dbReference type="GO" id="GO:0003677">
    <property type="term" value="F:DNA binding"/>
    <property type="evidence" value="ECO:0007669"/>
    <property type="project" value="InterPro"/>
</dbReference>
<dbReference type="PATRIC" id="fig|1235802.3.peg.5008"/>
<keyword evidence="4" id="KW-1185">Reference proteome</keyword>
<dbReference type="OrthoDB" id="9808744at2"/>
<reference evidence="3 4" key="1">
    <citation type="journal article" date="2014" name="Genome Announc.">
        <title>Draft genome sequences of the altered schaedler flora, a defined bacterial community from gnotobiotic mice.</title>
        <authorList>
            <person name="Wannemuehler M.J."/>
            <person name="Overstreet A.M."/>
            <person name="Ward D.V."/>
            <person name="Phillips G.J."/>
        </authorList>
    </citation>
    <scope>NUCLEOTIDE SEQUENCE [LARGE SCALE GENOMIC DNA]</scope>
    <source>
        <strain evidence="3 4">ASF492</strain>
    </source>
</reference>
<dbReference type="EMBL" id="AQFT01000136">
    <property type="protein sequence ID" value="EMZ21181.1"/>
    <property type="molecule type" value="Genomic_DNA"/>
</dbReference>
<dbReference type="InterPro" id="IPR011067">
    <property type="entry name" value="Plasmid_toxin/cell-grow_inhib"/>
</dbReference>
<dbReference type="InterPro" id="IPR003477">
    <property type="entry name" value="PemK-like"/>
</dbReference>
<dbReference type="STRING" id="1235802.C823_04754"/>
<comment type="similarity">
    <text evidence="1">Belongs to the PemK/MazF family.</text>
</comment>
<dbReference type="GO" id="GO:0004521">
    <property type="term" value="F:RNA endonuclease activity"/>
    <property type="evidence" value="ECO:0007669"/>
    <property type="project" value="TreeGrafter"/>
</dbReference>
<evidence type="ECO:0000256" key="2">
    <source>
        <dbReference type="ARBA" id="ARBA00022649"/>
    </source>
</evidence>
<dbReference type="PANTHER" id="PTHR33988:SF2">
    <property type="entry name" value="ENDORIBONUCLEASE MAZF"/>
    <property type="match status" value="1"/>
</dbReference>
<evidence type="ECO:0000256" key="1">
    <source>
        <dbReference type="ARBA" id="ARBA00007521"/>
    </source>
</evidence>